<name>A0A8J3TG36_9ACTN</name>
<reference evidence="1" key="1">
    <citation type="submission" date="2021-01" db="EMBL/GenBank/DDBJ databases">
        <title>Whole genome shotgun sequence of Planosporangium mesophilum NBRC 109066.</title>
        <authorList>
            <person name="Komaki H."/>
            <person name="Tamura T."/>
        </authorList>
    </citation>
    <scope>NUCLEOTIDE SEQUENCE</scope>
    <source>
        <strain evidence="1">NBRC 109066</strain>
    </source>
</reference>
<dbReference type="AlphaFoldDB" id="A0A8J3TG36"/>
<evidence type="ECO:0000313" key="1">
    <source>
        <dbReference type="EMBL" id="GII20865.1"/>
    </source>
</evidence>
<dbReference type="EMBL" id="BOON01000003">
    <property type="protein sequence ID" value="GII20865.1"/>
    <property type="molecule type" value="Genomic_DNA"/>
</dbReference>
<evidence type="ECO:0000313" key="2">
    <source>
        <dbReference type="Proteomes" id="UP000599074"/>
    </source>
</evidence>
<sequence length="150" mass="17050">MADGRPTRIAIQHDDYHAEHVGHTTDGHQFFLTTPFEPGTHGGDDGQEFVALYLFDAAGRFLEARIDAFGNRANMDRAARRAVYETRLKELGDVTFDRIEVEPFAVDQFGTTFGLIAREPEDDDEAWWVELQPGNYMAFTEPWDSGEYDT</sequence>
<proteinExistence type="predicted"/>
<gene>
    <name evidence="1" type="ORF">Pme01_04620</name>
</gene>
<accession>A0A8J3TG36</accession>
<dbReference type="Proteomes" id="UP000599074">
    <property type="component" value="Unassembled WGS sequence"/>
</dbReference>
<organism evidence="1 2">
    <name type="scientific">Planosporangium mesophilum</name>
    <dbReference type="NCBI Taxonomy" id="689768"/>
    <lineage>
        <taxon>Bacteria</taxon>
        <taxon>Bacillati</taxon>
        <taxon>Actinomycetota</taxon>
        <taxon>Actinomycetes</taxon>
        <taxon>Micromonosporales</taxon>
        <taxon>Micromonosporaceae</taxon>
        <taxon>Planosporangium</taxon>
    </lineage>
</organism>
<protein>
    <submittedName>
        <fullName evidence="1">Uncharacterized protein</fullName>
    </submittedName>
</protein>
<keyword evidence="2" id="KW-1185">Reference proteome</keyword>
<comment type="caution">
    <text evidence="1">The sequence shown here is derived from an EMBL/GenBank/DDBJ whole genome shotgun (WGS) entry which is preliminary data.</text>
</comment>